<reference evidence="2" key="1">
    <citation type="submission" date="2018-02" db="EMBL/GenBank/DDBJ databases">
        <title>Rhizophora mucronata_Transcriptome.</title>
        <authorList>
            <person name="Meera S.P."/>
            <person name="Sreeshan A."/>
            <person name="Augustine A."/>
        </authorList>
    </citation>
    <scope>NUCLEOTIDE SEQUENCE</scope>
    <source>
        <tissue evidence="2">Leaf</tissue>
    </source>
</reference>
<dbReference type="EMBL" id="GGEC01071994">
    <property type="protein sequence ID" value="MBX52478.1"/>
    <property type="molecule type" value="Transcribed_RNA"/>
</dbReference>
<evidence type="ECO:0000313" key="2">
    <source>
        <dbReference type="EMBL" id="MBX52478.1"/>
    </source>
</evidence>
<protein>
    <submittedName>
        <fullName evidence="2">Uncharacterized protein</fullName>
    </submittedName>
</protein>
<name>A0A2P2PCK4_RHIMU</name>
<feature type="region of interest" description="Disordered" evidence="1">
    <location>
        <begin position="38"/>
        <end position="61"/>
    </location>
</feature>
<accession>A0A2P2PCK4</accession>
<sequence>MEFIVLDGLSFSSTSPSSFSDPSLVNEILVFVASRGSGVDKGDENSYSGEGDGAGDIFMPGGVGKGTVDEDGCTGDSVITSCWVCFRILGTDGAADSENNIIW</sequence>
<proteinExistence type="predicted"/>
<evidence type="ECO:0000256" key="1">
    <source>
        <dbReference type="SAM" id="MobiDB-lite"/>
    </source>
</evidence>
<organism evidence="2">
    <name type="scientific">Rhizophora mucronata</name>
    <name type="common">Asiatic mangrove</name>
    <dbReference type="NCBI Taxonomy" id="61149"/>
    <lineage>
        <taxon>Eukaryota</taxon>
        <taxon>Viridiplantae</taxon>
        <taxon>Streptophyta</taxon>
        <taxon>Embryophyta</taxon>
        <taxon>Tracheophyta</taxon>
        <taxon>Spermatophyta</taxon>
        <taxon>Magnoliopsida</taxon>
        <taxon>eudicotyledons</taxon>
        <taxon>Gunneridae</taxon>
        <taxon>Pentapetalae</taxon>
        <taxon>rosids</taxon>
        <taxon>fabids</taxon>
        <taxon>Malpighiales</taxon>
        <taxon>Rhizophoraceae</taxon>
        <taxon>Rhizophora</taxon>
    </lineage>
</organism>
<dbReference type="AlphaFoldDB" id="A0A2P2PCK4"/>